<dbReference type="EMBL" id="CAJNRE010012469">
    <property type="protein sequence ID" value="CAF2110458.1"/>
    <property type="molecule type" value="Genomic_DNA"/>
</dbReference>
<proteinExistence type="predicted"/>
<comment type="caution">
    <text evidence="1">The sequence shown here is derived from an EMBL/GenBank/DDBJ whole genome shotgun (WGS) entry which is preliminary data.</text>
</comment>
<evidence type="ECO:0000313" key="2">
    <source>
        <dbReference type="EMBL" id="CAF4993987.1"/>
    </source>
</evidence>
<evidence type="ECO:0000313" key="1">
    <source>
        <dbReference type="EMBL" id="CAF2110458.1"/>
    </source>
</evidence>
<evidence type="ECO:0000313" key="3">
    <source>
        <dbReference type="Proteomes" id="UP000663824"/>
    </source>
</evidence>
<dbReference type="Proteomes" id="UP000676336">
    <property type="component" value="Unassembled WGS sequence"/>
</dbReference>
<feature type="non-terminal residue" evidence="1">
    <location>
        <position position="1"/>
    </location>
</feature>
<protein>
    <submittedName>
        <fullName evidence="1">Uncharacterized protein</fullName>
    </submittedName>
</protein>
<accession>A0A816UNI2</accession>
<sequence>GDVGGGDRSRTIGGGDCERTCMTGVCFDIVPFDCIVSVVVVVVDSRVGRALVVEGDEDGKGSDLTI</sequence>
<gene>
    <name evidence="1" type="ORF">MBJ925_LOCUS24053</name>
    <name evidence="2" type="ORF">SMN809_LOCUS56453</name>
</gene>
<dbReference type="Proteomes" id="UP000663824">
    <property type="component" value="Unassembled WGS sequence"/>
</dbReference>
<dbReference type="EMBL" id="CAJOBI010201815">
    <property type="protein sequence ID" value="CAF4993987.1"/>
    <property type="molecule type" value="Genomic_DNA"/>
</dbReference>
<dbReference type="AlphaFoldDB" id="A0A816UNI2"/>
<reference evidence="1" key="1">
    <citation type="submission" date="2021-02" db="EMBL/GenBank/DDBJ databases">
        <authorList>
            <person name="Nowell W R."/>
        </authorList>
    </citation>
    <scope>NUCLEOTIDE SEQUENCE</scope>
</reference>
<name>A0A816UNI2_9BILA</name>
<organism evidence="1 3">
    <name type="scientific">Rotaria magnacalcarata</name>
    <dbReference type="NCBI Taxonomy" id="392030"/>
    <lineage>
        <taxon>Eukaryota</taxon>
        <taxon>Metazoa</taxon>
        <taxon>Spiralia</taxon>
        <taxon>Gnathifera</taxon>
        <taxon>Rotifera</taxon>
        <taxon>Eurotatoria</taxon>
        <taxon>Bdelloidea</taxon>
        <taxon>Philodinida</taxon>
        <taxon>Philodinidae</taxon>
        <taxon>Rotaria</taxon>
    </lineage>
</organism>